<dbReference type="InterPro" id="IPR014240">
    <property type="entry name" value="YteA"/>
</dbReference>
<dbReference type="PANTHER" id="PTHR33823">
    <property type="entry name" value="RNA POLYMERASE-BINDING TRANSCRIPTION FACTOR DKSA-RELATED"/>
    <property type="match status" value="1"/>
</dbReference>
<gene>
    <name evidence="6" type="ORF">DES48_101117</name>
</gene>
<feature type="zinc finger region" description="dksA C4-type" evidence="4">
    <location>
        <begin position="92"/>
        <end position="116"/>
    </location>
</feature>
<reference evidence="6 7" key="1">
    <citation type="submission" date="2018-06" db="EMBL/GenBank/DDBJ databases">
        <title>Genomic Encyclopedia of Type Strains, Phase IV (KMG-IV): sequencing the most valuable type-strain genomes for metagenomic binning, comparative biology and taxonomic classification.</title>
        <authorList>
            <person name="Goeker M."/>
        </authorList>
    </citation>
    <scope>NUCLEOTIDE SEQUENCE [LARGE SCALE GENOMIC DNA]</scope>
    <source>
        <strain evidence="6 7">DSM 15140</strain>
    </source>
</reference>
<name>A0A366EG24_9BACI</name>
<dbReference type="PANTHER" id="PTHR33823:SF4">
    <property type="entry name" value="GENERAL STRESS PROTEIN 16O"/>
    <property type="match status" value="1"/>
</dbReference>
<dbReference type="SUPFAM" id="SSF109635">
    <property type="entry name" value="DnaK suppressor protein DksA, alpha-hairpin domain"/>
    <property type="match status" value="1"/>
</dbReference>
<evidence type="ECO:0000256" key="4">
    <source>
        <dbReference type="PROSITE-ProRule" id="PRU00510"/>
    </source>
</evidence>
<sequence>MTREEKVQKAIQLVKEQKQNLLHKENMQNEKNNMLTDEVDNELSNYDNHPADQGSNLFEREKDMALNEFTEQQMNEVEQALADIDHGTYGLCNVCGKKIAGDRLLAMPTTQYCIDHATDNERINGRPVENNIFEESITANDDTYEEDEETGFDREDTWQAVGQYGSSNSPSDFTNPKADYEEMYIDSEERAGKTEPTDRLAIADFEGDNQLNQEKKKKK</sequence>
<dbReference type="PROSITE" id="PS51128">
    <property type="entry name" value="ZF_DKSA_2"/>
    <property type="match status" value="1"/>
</dbReference>
<keyword evidence="1" id="KW-0479">Metal-binding</keyword>
<dbReference type="EMBL" id="QNRI01000001">
    <property type="protein sequence ID" value="RBP01381.1"/>
    <property type="molecule type" value="Genomic_DNA"/>
</dbReference>
<evidence type="ECO:0000313" key="6">
    <source>
        <dbReference type="EMBL" id="RBP01381.1"/>
    </source>
</evidence>
<dbReference type="InterPro" id="IPR037187">
    <property type="entry name" value="DnaK_N"/>
</dbReference>
<protein>
    <submittedName>
        <fullName evidence="6">TraR/DksA family transcriptional regulator</fullName>
    </submittedName>
</protein>
<dbReference type="InterPro" id="IPR000962">
    <property type="entry name" value="Znf_DskA_TraR"/>
</dbReference>
<dbReference type="STRING" id="200904.GCA_900168775_02499"/>
<comment type="caution">
    <text evidence="6">The sequence shown here is derived from an EMBL/GenBank/DDBJ whole genome shotgun (WGS) entry which is preliminary data.</text>
</comment>
<dbReference type="Proteomes" id="UP000252254">
    <property type="component" value="Unassembled WGS sequence"/>
</dbReference>
<feature type="domain" description="Zinc finger DksA/TraR C4-type" evidence="5">
    <location>
        <begin position="87"/>
        <end position="115"/>
    </location>
</feature>
<proteinExistence type="predicted"/>
<dbReference type="SUPFAM" id="SSF57716">
    <property type="entry name" value="Glucocorticoid receptor-like (DNA-binding domain)"/>
    <property type="match status" value="1"/>
</dbReference>
<evidence type="ECO:0000256" key="3">
    <source>
        <dbReference type="ARBA" id="ARBA00022833"/>
    </source>
</evidence>
<organism evidence="6 7">
    <name type="scientific">Paraliobacillus ryukyuensis</name>
    <dbReference type="NCBI Taxonomy" id="200904"/>
    <lineage>
        <taxon>Bacteria</taxon>
        <taxon>Bacillati</taxon>
        <taxon>Bacillota</taxon>
        <taxon>Bacilli</taxon>
        <taxon>Bacillales</taxon>
        <taxon>Bacillaceae</taxon>
        <taxon>Paraliobacillus</taxon>
    </lineage>
</organism>
<keyword evidence="3" id="KW-0862">Zinc</keyword>
<dbReference type="OrthoDB" id="9811543at2"/>
<dbReference type="GO" id="GO:0008270">
    <property type="term" value="F:zinc ion binding"/>
    <property type="evidence" value="ECO:0007669"/>
    <property type="project" value="UniProtKB-KW"/>
</dbReference>
<evidence type="ECO:0000256" key="1">
    <source>
        <dbReference type="ARBA" id="ARBA00022723"/>
    </source>
</evidence>
<keyword evidence="2" id="KW-0863">Zinc-finger</keyword>
<evidence type="ECO:0000313" key="7">
    <source>
        <dbReference type="Proteomes" id="UP000252254"/>
    </source>
</evidence>
<evidence type="ECO:0000256" key="2">
    <source>
        <dbReference type="ARBA" id="ARBA00022771"/>
    </source>
</evidence>
<dbReference type="NCBIfam" id="TIGR02890">
    <property type="entry name" value="bacill_yteA"/>
    <property type="match status" value="1"/>
</dbReference>
<dbReference type="AlphaFoldDB" id="A0A366EG24"/>
<dbReference type="RefSeq" id="WP_113866011.1">
    <property type="nucleotide sequence ID" value="NZ_BAABQN010000001.1"/>
</dbReference>
<dbReference type="Pfam" id="PF01258">
    <property type="entry name" value="zf-dskA_traR"/>
    <property type="match status" value="1"/>
</dbReference>
<keyword evidence="7" id="KW-1185">Reference proteome</keyword>
<accession>A0A366EG24</accession>
<evidence type="ECO:0000259" key="5">
    <source>
        <dbReference type="Pfam" id="PF01258"/>
    </source>
</evidence>
<dbReference type="Gene3D" id="1.20.120.910">
    <property type="entry name" value="DksA, coiled-coil domain"/>
    <property type="match status" value="1"/>
</dbReference>